<reference evidence="3 4" key="1">
    <citation type="submission" date="2023-10" db="EMBL/GenBank/DDBJ databases">
        <title>Genome analysis of psychrotrophic aerobic bacterium Aeromonas allosaccharophila BIM B-1809 isolated from infected fish.</title>
        <authorList>
            <person name="Leanovich S.I."/>
            <person name="Sidarenka A.V."/>
            <person name="Akhremchuk A.E."/>
            <person name="Sikolenko M.A."/>
            <person name="Valentovich L.N."/>
        </authorList>
    </citation>
    <scope>NUCLEOTIDE SEQUENCE [LARGE SCALE GENOMIC DNA]</scope>
    <source>
        <strain evidence="3 4">BIM B-1809</strain>
    </source>
</reference>
<dbReference type="GO" id="GO:0016757">
    <property type="term" value="F:glycosyltransferase activity"/>
    <property type="evidence" value="ECO:0007669"/>
    <property type="project" value="UniProtKB-KW"/>
</dbReference>
<dbReference type="SUPFAM" id="SSF53756">
    <property type="entry name" value="UDP-Glycosyltransferase/glycogen phosphorylase"/>
    <property type="match status" value="1"/>
</dbReference>
<proteinExistence type="predicted"/>
<evidence type="ECO:0000313" key="4">
    <source>
        <dbReference type="Proteomes" id="UP001302667"/>
    </source>
</evidence>
<dbReference type="InterPro" id="IPR001296">
    <property type="entry name" value="Glyco_trans_1"/>
</dbReference>
<dbReference type="InterPro" id="IPR028098">
    <property type="entry name" value="Glyco_trans_4-like_N"/>
</dbReference>
<gene>
    <name evidence="3" type="ORF">RY972_08400</name>
</gene>
<dbReference type="Proteomes" id="UP001302667">
    <property type="component" value="Chromosome"/>
</dbReference>
<dbReference type="PANTHER" id="PTHR45947">
    <property type="entry name" value="SULFOQUINOVOSYL TRANSFERASE SQD2"/>
    <property type="match status" value="1"/>
</dbReference>
<name>A0ABZ0FEU8_9GAMM</name>
<keyword evidence="4" id="KW-1185">Reference proteome</keyword>
<evidence type="ECO:0000313" key="3">
    <source>
        <dbReference type="EMBL" id="WOE68057.1"/>
    </source>
</evidence>
<organism evidence="3 4">
    <name type="scientific">Aeromonas allosaccharophila</name>
    <dbReference type="NCBI Taxonomy" id="656"/>
    <lineage>
        <taxon>Bacteria</taxon>
        <taxon>Pseudomonadati</taxon>
        <taxon>Pseudomonadota</taxon>
        <taxon>Gammaproteobacteria</taxon>
        <taxon>Aeromonadales</taxon>
        <taxon>Aeromonadaceae</taxon>
        <taxon>Aeromonas</taxon>
    </lineage>
</organism>
<dbReference type="Pfam" id="PF13439">
    <property type="entry name" value="Glyco_transf_4"/>
    <property type="match status" value="1"/>
</dbReference>
<dbReference type="PANTHER" id="PTHR45947:SF14">
    <property type="entry name" value="SLL1723 PROTEIN"/>
    <property type="match status" value="1"/>
</dbReference>
<keyword evidence="3" id="KW-0328">Glycosyltransferase</keyword>
<sequence>MKKILIFRACLLPYSETFISTQVHHLNNWSATLLGETKMDNGLPLDGINVETLLSSQAEHHALSMQRVLNDHIQSELLSRAELYKHAGYKLIHAHFAVDGLRVYPLAKQMNVPLIITLHGYDININKGWWHNGCGGRSMASYPEKLVAISREDNVHFLAVSEAIKARAIDYGLPEEKITVSYIGVDCEQFKPSNIPMSERKQVLFVGRLVEKKGCQYILSAFRKIQDKFEHIELVVVGNGPQELMLKNFAIENNIRVRFLGAVGREEIKQELSKTRVFCLPSITAENGDAEGLPIVVLEAQSCGVPVITSARGGATEGIIDGVTGYAHKEKDIDEISSMLERLLSDDILSKRMGVNAREHILKKMDINHCTRQLEDIYNKFYFESNKQ</sequence>
<dbReference type="RefSeq" id="WP_317103950.1">
    <property type="nucleotide sequence ID" value="NZ_CP136584.1"/>
</dbReference>
<feature type="domain" description="Glycosyltransferase subfamily 4-like N-terminal" evidence="2">
    <location>
        <begin position="82"/>
        <end position="189"/>
    </location>
</feature>
<dbReference type="EMBL" id="CP136584">
    <property type="protein sequence ID" value="WOE68057.1"/>
    <property type="molecule type" value="Genomic_DNA"/>
</dbReference>
<dbReference type="EC" id="2.4.-.-" evidence="3"/>
<evidence type="ECO:0000259" key="2">
    <source>
        <dbReference type="Pfam" id="PF13439"/>
    </source>
</evidence>
<dbReference type="InterPro" id="IPR050194">
    <property type="entry name" value="Glycosyltransferase_grp1"/>
</dbReference>
<dbReference type="Gene3D" id="3.40.50.2000">
    <property type="entry name" value="Glycogen Phosphorylase B"/>
    <property type="match status" value="2"/>
</dbReference>
<protein>
    <submittedName>
        <fullName evidence="3">Glycosyltransferase</fullName>
        <ecNumber evidence="3">2.4.-.-</ecNumber>
    </submittedName>
</protein>
<keyword evidence="3" id="KW-0808">Transferase</keyword>
<dbReference type="Pfam" id="PF00534">
    <property type="entry name" value="Glycos_transf_1"/>
    <property type="match status" value="1"/>
</dbReference>
<feature type="domain" description="Glycosyl transferase family 1" evidence="1">
    <location>
        <begin position="194"/>
        <end position="359"/>
    </location>
</feature>
<evidence type="ECO:0000259" key="1">
    <source>
        <dbReference type="Pfam" id="PF00534"/>
    </source>
</evidence>
<accession>A0ABZ0FEU8</accession>